<sequence length="133" mass="14541">MGERSLELRNVGNCMPHDTEQGTSSSTIAPELQTTGREFTSPPADTGKDAWLFLAACWITEILTFGFGLSFGVFQDFYSTHEPFKDSDLIAVVGTTTSLCTWRRLFVSQSAAATHVQFDGSHSSGLSLLPCLW</sequence>
<keyword evidence="1" id="KW-0472">Membrane</keyword>
<dbReference type="EMBL" id="JARVKM010000040">
    <property type="protein sequence ID" value="KAK9774569.1"/>
    <property type="molecule type" value="Genomic_DNA"/>
</dbReference>
<name>A0ABR2XLB7_9PEZI</name>
<feature type="transmembrane region" description="Helical" evidence="1">
    <location>
        <begin position="50"/>
        <end position="74"/>
    </location>
</feature>
<proteinExistence type="predicted"/>
<keyword evidence="1" id="KW-1133">Transmembrane helix</keyword>
<comment type="caution">
    <text evidence="2">The sequence shown here is derived from an EMBL/GenBank/DDBJ whole genome shotgun (WGS) entry which is preliminary data.</text>
</comment>
<evidence type="ECO:0000313" key="2">
    <source>
        <dbReference type="EMBL" id="KAK9774569.1"/>
    </source>
</evidence>
<reference evidence="2 3" key="1">
    <citation type="submission" date="2024-02" db="EMBL/GenBank/DDBJ databases">
        <title>First draft genome assembly of two strains of Seiridium cardinale.</title>
        <authorList>
            <person name="Emiliani G."/>
            <person name="Scali E."/>
        </authorList>
    </citation>
    <scope>NUCLEOTIDE SEQUENCE [LARGE SCALE GENOMIC DNA]</scope>
    <source>
        <strain evidence="2 3">BM-138-000479</strain>
    </source>
</reference>
<organism evidence="2 3">
    <name type="scientific">Seiridium cardinale</name>
    <dbReference type="NCBI Taxonomy" id="138064"/>
    <lineage>
        <taxon>Eukaryota</taxon>
        <taxon>Fungi</taxon>
        <taxon>Dikarya</taxon>
        <taxon>Ascomycota</taxon>
        <taxon>Pezizomycotina</taxon>
        <taxon>Sordariomycetes</taxon>
        <taxon>Xylariomycetidae</taxon>
        <taxon>Amphisphaeriales</taxon>
        <taxon>Sporocadaceae</taxon>
        <taxon>Seiridium</taxon>
    </lineage>
</organism>
<evidence type="ECO:0000313" key="3">
    <source>
        <dbReference type="Proteomes" id="UP001465668"/>
    </source>
</evidence>
<dbReference type="Proteomes" id="UP001465668">
    <property type="component" value="Unassembled WGS sequence"/>
</dbReference>
<keyword evidence="1" id="KW-0812">Transmembrane</keyword>
<accession>A0ABR2XLB7</accession>
<keyword evidence="3" id="KW-1185">Reference proteome</keyword>
<evidence type="ECO:0000256" key="1">
    <source>
        <dbReference type="SAM" id="Phobius"/>
    </source>
</evidence>
<gene>
    <name evidence="2" type="ORF">SCAR479_08654</name>
</gene>
<protein>
    <submittedName>
        <fullName evidence="2">Major facilitator superfamily (MFS) profile domain-containing protein</fullName>
    </submittedName>
</protein>